<keyword evidence="1" id="KW-0040">ANK repeat</keyword>
<evidence type="ECO:0000256" key="2">
    <source>
        <dbReference type="SAM" id="Coils"/>
    </source>
</evidence>
<feature type="transmembrane region" description="Helical" evidence="3">
    <location>
        <begin position="375"/>
        <end position="393"/>
    </location>
</feature>
<dbReference type="Pfam" id="PF12796">
    <property type="entry name" value="Ank_2"/>
    <property type="match status" value="2"/>
</dbReference>
<feature type="coiled-coil region" evidence="2">
    <location>
        <begin position="38"/>
        <end position="65"/>
    </location>
</feature>
<keyword evidence="3" id="KW-0812">Transmembrane</keyword>
<dbReference type="EMBL" id="CP061738">
    <property type="protein sequence ID" value="QOD38759.1"/>
    <property type="molecule type" value="Genomic_DNA"/>
</dbReference>
<dbReference type="PROSITE" id="PS50297">
    <property type="entry name" value="ANK_REP_REGION"/>
    <property type="match status" value="1"/>
</dbReference>
<dbReference type="SUPFAM" id="SSF48403">
    <property type="entry name" value="Ankyrin repeat"/>
    <property type="match status" value="1"/>
</dbReference>
<dbReference type="PROSITE" id="PS50076">
    <property type="entry name" value="DNAJ_2"/>
    <property type="match status" value="1"/>
</dbReference>
<name>A0A7M3U2X4_9RICK</name>
<dbReference type="CDD" id="cd06257">
    <property type="entry name" value="DnaJ"/>
    <property type="match status" value="1"/>
</dbReference>
<keyword evidence="3" id="KW-0472">Membrane</keyword>
<evidence type="ECO:0000256" key="3">
    <source>
        <dbReference type="SAM" id="Phobius"/>
    </source>
</evidence>
<gene>
    <name evidence="5" type="ORF">ID128_02895</name>
</gene>
<dbReference type="Pfam" id="PF00226">
    <property type="entry name" value="DnaJ"/>
    <property type="match status" value="1"/>
</dbReference>
<dbReference type="RefSeq" id="WP_191111507.1">
    <property type="nucleotide sequence ID" value="NZ_CP061738.1"/>
</dbReference>
<dbReference type="PANTHER" id="PTHR24133:SF40">
    <property type="entry name" value="ANKYRIN REPEAT DOMAIN 44"/>
    <property type="match status" value="1"/>
</dbReference>
<dbReference type="Gene3D" id="1.10.287.110">
    <property type="entry name" value="DnaJ domain"/>
    <property type="match status" value="1"/>
</dbReference>
<keyword evidence="2" id="KW-0175">Coiled coil</keyword>
<proteinExistence type="predicted"/>
<dbReference type="KEGG" id="wms:ID128_02895"/>
<reference evidence="5 6" key="1">
    <citation type="submission" date="2020-09" db="EMBL/GenBank/DDBJ databases">
        <title>An Earliest Endosymbiont, Wolbachia massiliensis sp. nov., Strain PL13 From the Bed Bug (Cimex hemipterius), Type strain of a New supergroup T.</title>
        <authorList>
            <person name="Laidoudi Y."/>
            <person name="Levasseur A."/>
            <person name="Medkour H."/>
            <person name="Maaloum M."/>
            <person name="BenKhedher M."/>
            <person name="Sambou M."/>
            <person name="Bassene H."/>
            <person name="Davoust B."/>
            <person name="Fenollar F."/>
            <person name="Raoult D."/>
            <person name="Mediannikov O."/>
        </authorList>
    </citation>
    <scope>NUCLEOTIDE SEQUENCE [LARGE SCALE GENOMIC DNA]</scope>
    <source>
        <strain evidence="5 6">PL13</strain>
    </source>
</reference>
<dbReference type="SMART" id="SM00248">
    <property type="entry name" value="ANK"/>
    <property type="match status" value="5"/>
</dbReference>
<organism evidence="5 6">
    <name type="scientific">Candidatus Wolbachia massiliensis</name>
    <dbReference type="NCBI Taxonomy" id="1845000"/>
    <lineage>
        <taxon>Bacteria</taxon>
        <taxon>Pseudomonadati</taxon>
        <taxon>Pseudomonadota</taxon>
        <taxon>Alphaproteobacteria</taxon>
        <taxon>Rickettsiales</taxon>
        <taxon>Anaplasmataceae</taxon>
        <taxon>Wolbachieae</taxon>
        <taxon>Wolbachia</taxon>
    </lineage>
</organism>
<protein>
    <submittedName>
        <fullName evidence="5">Ankyrin repeat domain-containing protein</fullName>
    </submittedName>
</protein>
<dbReference type="InterPro" id="IPR002110">
    <property type="entry name" value="Ankyrin_rpt"/>
</dbReference>
<evidence type="ECO:0000259" key="4">
    <source>
        <dbReference type="PROSITE" id="PS50076"/>
    </source>
</evidence>
<evidence type="ECO:0000313" key="5">
    <source>
        <dbReference type="EMBL" id="QOD38759.1"/>
    </source>
</evidence>
<dbReference type="Gene3D" id="1.25.40.20">
    <property type="entry name" value="Ankyrin repeat-containing domain"/>
    <property type="match status" value="1"/>
</dbReference>
<dbReference type="PANTHER" id="PTHR24133">
    <property type="entry name" value="ANKYRIN DOMAIN-CONTAINING"/>
    <property type="match status" value="1"/>
</dbReference>
<dbReference type="InterPro" id="IPR001623">
    <property type="entry name" value="DnaJ_domain"/>
</dbReference>
<feature type="repeat" description="ANK" evidence="1">
    <location>
        <begin position="193"/>
        <end position="225"/>
    </location>
</feature>
<keyword evidence="3" id="KW-1133">Transmembrane helix</keyword>
<dbReference type="InterPro" id="IPR036770">
    <property type="entry name" value="Ankyrin_rpt-contain_sf"/>
</dbReference>
<dbReference type="SMART" id="SM00271">
    <property type="entry name" value="DnaJ"/>
    <property type="match status" value="1"/>
</dbReference>
<feature type="transmembrane region" description="Helical" evidence="3">
    <location>
        <begin position="347"/>
        <end position="369"/>
    </location>
</feature>
<dbReference type="PRINTS" id="PR00625">
    <property type="entry name" value="JDOMAIN"/>
</dbReference>
<evidence type="ECO:0000313" key="6">
    <source>
        <dbReference type="Proteomes" id="UP000516514"/>
    </source>
</evidence>
<dbReference type="AlphaFoldDB" id="A0A7M3U2X4"/>
<dbReference type="PROSITE" id="PS50088">
    <property type="entry name" value="ANK_REPEAT"/>
    <property type="match status" value="2"/>
</dbReference>
<keyword evidence="6" id="KW-1185">Reference proteome</keyword>
<feature type="domain" description="J" evidence="4">
    <location>
        <begin position="5"/>
        <end position="82"/>
    </location>
</feature>
<accession>A0A7M3U2X4</accession>
<dbReference type="InterPro" id="IPR036869">
    <property type="entry name" value="J_dom_sf"/>
</dbReference>
<dbReference type="InterPro" id="IPR052391">
    <property type="entry name" value="E3_Ligase-Neurotoxin"/>
</dbReference>
<dbReference type="Proteomes" id="UP000516514">
    <property type="component" value="Chromosome"/>
</dbReference>
<sequence>MNREEALKMLGLNVNPSEREVKKAYRELILKFHPDKNSDKEQEELKEAEEKFKYVQAAYELLKETGAREAMILHDEDLDKVSCTEDLKFCLYMALFNQDTAFLKKLFSKFKSSKDEKFGDYINEMCVQDHLPLGAAINSYNIDLVKLLLENGANPNIKVFHKYTPLRYPGVVTCSNIVKLLLEYDADPNTRVYDFVPLDVAADDKFYEVAELLLKYRADPNAQDSFGNTTLHRAYKHYRVAELLLKHGADPNIQNILDSTPLHETMHCSEYECEKEKTVALFLKYGADPNAADPHAKDCYMRRFIERTPYFANGDIMSCIKMLVLPYGSNDKIKKLMAEYGGVDRRYLISQVGLACCCLIVASVTFFSIASPWCYIPTAIFALAACFFVKNAVQAAFFTETKKPSPEFAEVITKKVVNTELG</sequence>
<feature type="repeat" description="ANK" evidence="1">
    <location>
        <begin position="128"/>
        <end position="160"/>
    </location>
</feature>
<evidence type="ECO:0000256" key="1">
    <source>
        <dbReference type="PROSITE-ProRule" id="PRU00023"/>
    </source>
</evidence>
<dbReference type="SUPFAM" id="SSF46565">
    <property type="entry name" value="Chaperone J-domain"/>
    <property type="match status" value="1"/>
</dbReference>